<name>A0ACC0QMR2_9HYPO</name>
<evidence type="ECO:0000313" key="1">
    <source>
        <dbReference type="EMBL" id="KAI8657769.1"/>
    </source>
</evidence>
<accession>A0ACC0QMR2</accession>
<keyword evidence="2" id="KW-1185">Reference proteome</keyword>
<protein>
    <submittedName>
        <fullName evidence="1">F-box domain-containing protein</fullName>
    </submittedName>
</protein>
<sequence>MATANPDRLSGLPLETLYELFSYVSLDGGGFSLVRATRRLYDLLILELYKEGGRKSNWAPLFVRAVSGNLLTLKRCLEAGAPLNCRWPRHNPKWWVLGIDEGDQPLQVAMMHYKVEAVEWMLDQKVNPYEKDENGKRRTLELICESRLLKGHYHKKLQAAARWRHKRLCIPNKDVLALRGRKIFDSVPTAGASHNPRLTRALQCIPDQVEAKPVEVKGYICEDSLSLLPRKIMPKVLSHLSPVDGGCSLVVTSRFLYHTLILDLYREVGRQLSWLPLFVGAIDGNFLTLQTSLKAGVPIDHQWKGNHLTSEWRFSDGCRSISVP</sequence>
<gene>
    <name evidence="1" type="ORF">NCS57_01156100</name>
</gene>
<reference evidence="1" key="1">
    <citation type="submission" date="2022-06" db="EMBL/GenBank/DDBJ databases">
        <title>Fusarium solani species complex genomes reveal bases of compartmentalisation and animal pathogenesis.</title>
        <authorList>
            <person name="Tsai I.J."/>
        </authorList>
    </citation>
    <scope>NUCLEOTIDE SEQUENCE</scope>
    <source>
        <strain evidence="1">Fu6.1</strain>
    </source>
</reference>
<evidence type="ECO:0000313" key="2">
    <source>
        <dbReference type="Proteomes" id="UP001065298"/>
    </source>
</evidence>
<organism evidence="1 2">
    <name type="scientific">Fusarium keratoplasticum</name>
    <dbReference type="NCBI Taxonomy" id="1328300"/>
    <lineage>
        <taxon>Eukaryota</taxon>
        <taxon>Fungi</taxon>
        <taxon>Dikarya</taxon>
        <taxon>Ascomycota</taxon>
        <taxon>Pezizomycotina</taxon>
        <taxon>Sordariomycetes</taxon>
        <taxon>Hypocreomycetidae</taxon>
        <taxon>Hypocreales</taxon>
        <taxon>Nectriaceae</taxon>
        <taxon>Fusarium</taxon>
        <taxon>Fusarium solani species complex</taxon>
    </lineage>
</organism>
<comment type="caution">
    <text evidence="1">The sequence shown here is derived from an EMBL/GenBank/DDBJ whole genome shotgun (WGS) entry which is preliminary data.</text>
</comment>
<proteinExistence type="predicted"/>
<dbReference type="Proteomes" id="UP001065298">
    <property type="component" value="Chromosome 9"/>
</dbReference>
<dbReference type="EMBL" id="CM046511">
    <property type="protein sequence ID" value="KAI8657769.1"/>
    <property type="molecule type" value="Genomic_DNA"/>
</dbReference>